<feature type="region of interest" description="Disordered" evidence="1">
    <location>
        <begin position="467"/>
        <end position="499"/>
    </location>
</feature>
<keyword evidence="4" id="KW-1185">Reference proteome</keyword>
<evidence type="ECO:0000256" key="1">
    <source>
        <dbReference type="SAM" id="MobiDB-lite"/>
    </source>
</evidence>
<evidence type="ECO:0000256" key="2">
    <source>
        <dbReference type="SAM" id="Phobius"/>
    </source>
</evidence>
<feature type="transmembrane region" description="Helical" evidence="2">
    <location>
        <begin position="170"/>
        <end position="189"/>
    </location>
</feature>
<feature type="region of interest" description="Disordered" evidence="1">
    <location>
        <begin position="308"/>
        <end position="453"/>
    </location>
</feature>
<keyword evidence="2" id="KW-0812">Transmembrane</keyword>
<name>A0A8H3EAR9_9LECA</name>
<feature type="region of interest" description="Disordered" evidence="1">
    <location>
        <begin position="1"/>
        <end position="38"/>
    </location>
</feature>
<feature type="compositionally biased region" description="Low complexity" evidence="1">
    <location>
        <begin position="364"/>
        <end position="399"/>
    </location>
</feature>
<feature type="compositionally biased region" description="Polar residues" evidence="1">
    <location>
        <begin position="1"/>
        <end position="13"/>
    </location>
</feature>
<sequence>MSTTTIKSYTRVNSDPRGVAAGKTPQSPTATSTIIPGPNPGERLTSYFDKFFATVVGISTLGASITFSKVITTPVRPWIDYGYDEFTVQVFLGIAWLLFVMALVLTSLFASLLNLYRPQAIEAFATKDHHNKGRTMWAATAVSLLLFSLVLASFIFLSLVTAAYVGPVGWTALGITTSFGIIGIAGIIWQSPLGWPDWVLRLLPRTGKDEPFANRHTGTGLGFDSKISGSTWPISRKDSYITRLRREASRKPKTNDGSNLTGGLLPSSLRKKPSYPDLFEEKDFAVDIVPTRLEDSFTTDKEWESFRSAGGRTMRMQPRVSWPKEGVVSNQISPPPPQYSQPSETQTQRRQPREYKHDRRARLQQQHSQYAQQQQQQSQAEPQPQTQSAQSAQDPQTQQRLSSYSGTSTVHNNDEEYYDSQDDQEQAQHQQYEQHVPASHQPINRAHMPARRSATYRPVWELEQWQQRVPEGQERNASRFDTKDDIAAQSWSNSGAYGA</sequence>
<feature type="transmembrane region" description="Helical" evidence="2">
    <location>
        <begin position="137"/>
        <end position="164"/>
    </location>
</feature>
<feature type="compositionally biased region" description="Polar residues" evidence="1">
    <location>
        <begin position="24"/>
        <end position="34"/>
    </location>
</feature>
<feature type="compositionally biased region" description="Polar residues" evidence="1">
    <location>
        <begin position="400"/>
        <end position="411"/>
    </location>
</feature>
<evidence type="ECO:0000313" key="3">
    <source>
        <dbReference type="EMBL" id="CAF9903596.1"/>
    </source>
</evidence>
<keyword evidence="2" id="KW-1133">Transmembrane helix</keyword>
<feature type="transmembrane region" description="Helical" evidence="2">
    <location>
        <begin position="51"/>
        <end position="71"/>
    </location>
</feature>
<feature type="region of interest" description="Disordered" evidence="1">
    <location>
        <begin position="245"/>
        <end position="268"/>
    </location>
</feature>
<accession>A0A8H3EAR9</accession>
<feature type="compositionally biased region" description="Basic and acidic residues" evidence="1">
    <location>
        <begin position="471"/>
        <end position="486"/>
    </location>
</feature>
<reference evidence="3" key="1">
    <citation type="submission" date="2021-03" db="EMBL/GenBank/DDBJ databases">
        <authorList>
            <person name="Tagirdzhanova G."/>
        </authorList>
    </citation>
    <scope>NUCLEOTIDE SEQUENCE</scope>
</reference>
<feature type="compositionally biased region" description="Acidic residues" evidence="1">
    <location>
        <begin position="415"/>
        <end position="425"/>
    </location>
</feature>
<comment type="caution">
    <text evidence="3">The sequence shown here is derived from an EMBL/GenBank/DDBJ whole genome shotgun (WGS) entry which is preliminary data.</text>
</comment>
<dbReference type="EMBL" id="CAJPDQ010000001">
    <property type="protein sequence ID" value="CAF9903596.1"/>
    <property type="molecule type" value="Genomic_DNA"/>
</dbReference>
<keyword evidence="2" id="KW-0472">Membrane</keyword>
<feature type="compositionally biased region" description="Polar residues" evidence="1">
    <location>
        <begin position="489"/>
        <end position="499"/>
    </location>
</feature>
<proteinExistence type="predicted"/>
<feature type="compositionally biased region" description="Basic and acidic residues" evidence="1">
    <location>
        <begin position="245"/>
        <end position="254"/>
    </location>
</feature>
<dbReference type="Proteomes" id="UP000664169">
    <property type="component" value="Unassembled WGS sequence"/>
</dbReference>
<evidence type="ECO:0000313" key="4">
    <source>
        <dbReference type="Proteomes" id="UP000664169"/>
    </source>
</evidence>
<organism evidence="3 4">
    <name type="scientific">Gomphillus americanus</name>
    <dbReference type="NCBI Taxonomy" id="1940652"/>
    <lineage>
        <taxon>Eukaryota</taxon>
        <taxon>Fungi</taxon>
        <taxon>Dikarya</taxon>
        <taxon>Ascomycota</taxon>
        <taxon>Pezizomycotina</taxon>
        <taxon>Lecanoromycetes</taxon>
        <taxon>OSLEUM clade</taxon>
        <taxon>Ostropomycetidae</taxon>
        <taxon>Ostropales</taxon>
        <taxon>Graphidaceae</taxon>
        <taxon>Gomphilloideae</taxon>
        <taxon>Gomphillus</taxon>
    </lineage>
</organism>
<protein>
    <submittedName>
        <fullName evidence="3">Uncharacterized protein</fullName>
    </submittedName>
</protein>
<gene>
    <name evidence="3" type="ORF">GOMPHAMPRED_000414</name>
</gene>
<feature type="transmembrane region" description="Helical" evidence="2">
    <location>
        <begin position="91"/>
        <end position="116"/>
    </location>
</feature>
<dbReference type="OrthoDB" id="3599804at2759"/>
<dbReference type="AlphaFoldDB" id="A0A8H3EAR9"/>